<protein>
    <submittedName>
        <fullName evidence="1">DUF2849 domain-containing protein</fullName>
    </submittedName>
</protein>
<dbReference type="AlphaFoldDB" id="A0A7W4IR12"/>
<name>A0A7W4IR12_9PROT</name>
<organism evidence="1 2">
    <name type="scientific">Gluconacetobacter aggeris</name>
    <dbReference type="NCBI Taxonomy" id="1286186"/>
    <lineage>
        <taxon>Bacteria</taxon>
        <taxon>Pseudomonadati</taxon>
        <taxon>Pseudomonadota</taxon>
        <taxon>Alphaproteobacteria</taxon>
        <taxon>Acetobacterales</taxon>
        <taxon>Acetobacteraceae</taxon>
        <taxon>Gluconacetobacter</taxon>
    </lineage>
</organism>
<comment type="caution">
    <text evidence="1">The sequence shown here is derived from an EMBL/GenBank/DDBJ whole genome shotgun (WGS) entry which is preliminary data.</text>
</comment>
<gene>
    <name evidence="1" type="ORF">HLH36_03855</name>
</gene>
<evidence type="ECO:0000313" key="2">
    <source>
        <dbReference type="Proteomes" id="UP000559860"/>
    </source>
</evidence>
<keyword evidence="2" id="KW-1185">Reference proteome</keyword>
<sequence>MSDVRNNRREAGGSSVITANRLLDGRIVWQVEEGTWSTLIDDARIIPNDEIEAAIAHAAGRQQADGLVGVYGVQVDAEAATPTPVTVRERIRAFGPTVHPDFTPAAEFEAHA</sequence>
<reference evidence="1 2" key="1">
    <citation type="submission" date="2020-04" db="EMBL/GenBank/DDBJ databases">
        <title>Description of novel Gluconacetobacter.</title>
        <authorList>
            <person name="Sombolestani A."/>
        </authorList>
    </citation>
    <scope>NUCLEOTIDE SEQUENCE [LARGE SCALE GENOMIC DNA]</scope>
    <source>
        <strain evidence="1 2">LMG 27801</strain>
    </source>
</reference>
<dbReference type="InterPro" id="IPR021270">
    <property type="entry name" value="DUF2849"/>
</dbReference>
<accession>A0A7W4IR12</accession>
<proteinExistence type="predicted"/>
<dbReference type="Pfam" id="PF11011">
    <property type="entry name" value="DUF2849"/>
    <property type="match status" value="1"/>
</dbReference>
<dbReference type="Proteomes" id="UP000559860">
    <property type="component" value="Unassembled WGS sequence"/>
</dbReference>
<dbReference type="EMBL" id="JABEQD010000002">
    <property type="protein sequence ID" value="MBB2167496.1"/>
    <property type="molecule type" value="Genomic_DNA"/>
</dbReference>
<evidence type="ECO:0000313" key="1">
    <source>
        <dbReference type="EMBL" id="MBB2167496.1"/>
    </source>
</evidence>
<dbReference type="RefSeq" id="WP_182985144.1">
    <property type="nucleotide sequence ID" value="NZ_JABEQD010000002.1"/>
</dbReference>